<dbReference type="UniPathway" id="UPA00277">
    <property type="reaction ID" value="UER00407"/>
</dbReference>
<dbReference type="GO" id="GO:0008531">
    <property type="term" value="F:riboflavin kinase activity"/>
    <property type="evidence" value="ECO:0007669"/>
    <property type="project" value="UniProtKB-UniRule"/>
</dbReference>
<dbReference type="UniPathway" id="UPA00276">
    <property type="reaction ID" value="UER00406"/>
</dbReference>
<dbReference type="GO" id="GO:0006747">
    <property type="term" value="P:FAD biosynthetic process"/>
    <property type="evidence" value="ECO:0007669"/>
    <property type="project" value="UniProtKB-UniRule"/>
</dbReference>
<accession>A0A4Y7RDD9</accession>
<evidence type="ECO:0000256" key="8">
    <source>
        <dbReference type="ARBA" id="ARBA00022741"/>
    </source>
</evidence>
<evidence type="ECO:0000313" key="18">
    <source>
        <dbReference type="Proteomes" id="UP000298324"/>
    </source>
</evidence>
<evidence type="ECO:0000256" key="15">
    <source>
        <dbReference type="PIRNR" id="PIRNR004491"/>
    </source>
</evidence>
<gene>
    <name evidence="17" type="primary">ribF</name>
    <name evidence="17" type="ORF">Psch_00282</name>
</gene>
<dbReference type="GO" id="GO:0009231">
    <property type="term" value="P:riboflavin biosynthetic process"/>
    <property type="evidence" value="ECO:0007669"/>
    <property type="project" value="InterPro"/>
</dbReference>
<dbReference type="Pfam" id="PF06574">
    <property type="entry name" value="FAD_syn"/>
    <property type="match status" value="1"/>
</dbReference>
<dbReference type="Gene3D" id="2.40.30.30">
    <property type="entry name" value="Riboflavin kinase-like"/>
    <property type="match status" value="1"/>
</dbReference>
<keyword evidence="9 15" id="KW-0418">Kinase</keyword>
<reference evidence="17 18" key="1">
    <citation type="journal article" date="2018" name="Environ. Microbiol.">
        <title>Novel energy conservation strategies and behaviour of Pelotomaculum schinkii driving syntrophic propionate catabolism.</title>
        <authorList>
            <person name="Hidalgo-Ahumada C.A.P."/>
            <person name="Nobu M.K."/>
            <person name="Narihiro T."/>
            <person name="Tamaki H."/>
            <person name="Liu W.T."/>
            <person name="Kamagata Y."/>
            <person name="Stams A.J.M."/>
            <person name="Imachi H."/>
            <person name="Sousa D.Z."/>
        </authorList>
    </citation>
    <scope>NUCLEOTIDE SEQUENCE [LARGE SCALE GENOMIC DNA]</scope>
    <source>
        <strain evidence="17 18">HH</strain>
    </source>
</reference>
<evidence type="ECO:0000256" key="2">
    <source>
        <dbReference type="ARBA" id="ARBA00004726"/>
    </source>
</evidence>
<evidence type="ECO:0000256" key="3">
    <source>
        <dbReference type="ARBA" id="ARBA00005201"/>
    </source>
</evidence>
<comment type="catalytic activity">
    <reaction evidence="14 15">
        <text>FMN + ATP + H(+) = FAD + diphosphate</text>
        <dbReference type="Rhea" id="RHEA:17237"/>
        <dbReference type="ChEBI" id="CHEBI:15378"/>
        <dbReference type="ChEBI" id="CHEBI:30616"/>
        <dbReference type="ChEBI" id="CHEBI:33019"/>
        <dbReference type="ChEBI" id="CHEBI:57692"/>
        <dbReference type="ChEBI" id="CHEBI:58210"/>
        <dbReference type="EC" id="2.7.7.2"/>
    </reaction>
</comment>
<feature type="domain" description="Riboflavin kinase" evidence="16">
    <location>
        <begin position="183"/>
        <end position="308"/>
    </location>
</feature>
<sequence>MQLYHHWQGIKEKHNKIVVGLGNFDGLHIGHQKLIADLVALARKVGGTPAVFTFHPHPLAILKPEKSPLLLLSQKAKQNFFAKLGVEVLLQIPFDRDFASMSPEDFVKNVLHEEMGACGVVIGYNYTFGRYGRGTPALLEELSAVYGFELRVIPPIAIEGQPVSSTLIRGLLVRGEVTEAAKYLGYYPFVEGEVVTGEQRGRNILGFPTANLNIDQTLLVPANGVYLTKVHIDGESYFGVANIGVKPTFNTNNRNIEVHLLDFYKDLYGIHIKVSFTRRLRKEKKFASPSELVKQIEIDILEARAESLKIKE</sequence>
<keyword evidence="4 15" id="KW-0285">Flavoprotein</keyword>
<dbReference type="SUPFAM" id="SSF52374">
    <property type="entry name" value="Nucleotidylyl transferase"/>
    <property type="match status" value="1"/>
</dbReference>
<dbReference type="EC" id="2.7.7.2" evidence="15"/>
<keyword evidence="8 15" id="KW-0547">Nucleotide-binding</keyword>
<dbReference type="FunFam" id="3.40.50.620:FF:000021">
    <property type="entry name" value="Riboflavin biosynthesis protein"/>
    <property type="match status" value="1"/>
</dbReference>
<dbReference type="InterPro" id="IPR015865">
    <property type="entry name" value="Riboflavin_kinase_bac/euk"/>
</dbReference>
<evidence type="ECO:0000256" key="12">
    <source>
        <dbReference type="ARBA" id="ARBA00023268"/>
    </source>
</evidence>
<dbReference type="PANTHER" id="PTHR22749:SF6">
    <property type="entry name" value="RIBOFLAVIN KINASE"/>
    <property type="match status" value="1"/>
</dbReference>
<comment type="pathway">
    <text evidence="3 15">Cofactor biosynthesis; FMN biosynthesis; FMN from riboflavin (ATP route): step 1/1.</text>
</comment>
<keyword evidence="6 15" id="KW-0808">Transferase</keyword>
<keyword evidence="10 15" id="KW-0274">FAD</keyword>
<keyword evidence="7 15" id="KW-0548">Nucleotidyltransferase</keyword>
<dbReference type="Gene3D" id="3.40.50.620">
    <property type="entry name" value="HUPs"/>
    <property type="match status" value="1"/>
</dbReference>
<evidence type="ECO:0000256" key="10">
    <source>
        <dbReference type="ARBA" id="ARBA00022827"/>
    </source>
</evidence>
<dbReference type="InterPro" id="IPR014729">
    <property type="entry name" value="Rossmann-like_a/b/a_fold"/>
</dbReference>
<comment type="caution">
    <text evidence="17">The sequence shown here is derived from an EMBL/GenBank/DDBJ whole genome shotgun (WGS) entry which is preliminary data.</text>
</comment>
<dbReference type="SUPFAM" id="SSF82114">
    <property type="entry name" value="Riboflavin kinase-like"/>
    <property type="match status" value="1"/>
</dbReference>
<comment type="pathway">
    <text evidence="2 15">Cofactor biosynthesis; FAD biosynthesis; FAD from FMN: step 1/1.</text>
</comment>
<evidence type="ECO:0000256" key="7">
    <source>
        <dbReference type="ARBA" id="ARBA00022695"/>
    </source>
</evidence>
<dbReference type="PIRSF" id="PIRSF004491">
    <property type="entry name" value="FAD_Synth"/>
    <property type="match status" value="1"/>
</dbReference>
<evidence type="ECO:0000313" key="17">
    <source>
        <dbReference type="EMBL" id="TEB06750.1"/>
    </source>
</evidence>
<evidence type="ECO:0000256" key="11">
    <source>
        <dbReference type="ARBA" id="ARBA00022840"/>
    </source>
</evidence>
<organism evidence="17 18">
    <name type="scientific">Pelotomaculum schinkii</name>
    <dbReference type="NCBI Taxonomy" id="78350"/>
    <lineage>
        <taxon>Bacteria</taxon>
        <taxon>Bacillati</taxon>
        <taxon>Bacillota</taxon>
        <taxon>Clostridia</taxon>
        <taxon>Eubacteriales</taxon>
        <taxon>Desulfotomaculaceae</taxon>
        <taxon>Pelotomaculum</taxon>
    </lineage>
</organism>
<evidence type="ECO:0000256" key="14">
    <source>
        <dbReference type="ARBA" id="ARBA00049494"/>
    </source>
</evidence>
<keyword evidence="5 15" id="KW-0288">FMN</keyword>
<dbReference type="Pfam" id="PF01687">
    <property type="entry name" value="Flavokinase"/>
    <property type="match status" value="1"/>
</dbReference>
<evidence type="ECO:0000259" key="16">
    <source>
        <dbReference type="SMART" id="SM00904"/>
    </source>
</evidence>
<comment type="catalytic activity">
    <reaction evidence="13 15">
        <text>riboflavin + ATP = FMN + ADP + H(+)</text>
        <dbReference type="Rhea" id="RHEA:14357"/>
        <dbReference type="ChEBI" id="CHEBI:15378"/>
        <dbReference type="ChEBI" id="CHEBI:30616"/>
        <dbReference type="ChEBI" id="CHEBI:57986"/>
        <dbReference type="ChEBI" id="CHEBI:58210"/>
        <dbReference type="ChEBI" id="CHEBI:456216"/>
        <dbReference type="EC" id="2.7.1.26"/>
    </reaction>
</comment>
<name>A0A4Y7RDD9_9FIRM</name>
<comment type="similarity">
    <text evidence="15">Belongs to the ribF family.</text>
</comment>
<dbReference type="EMBL" id="QFGA01000001">
    <property type="protein sequence ID" value="TEB06750.1"/>
    <property type="molecule type" value="Genomic_DNA"/>
</dbReference>
<dbReference type="NCBIfam" id="NF004162">
    <property type="entry name" value="PRK05627.1-5"/>
    <property type="match status" value="1"/>
</dbReference>
<keyword evidence="11 15" id="KW-0067">ATP-binding</keyword>
<dbReference type="PANTHER" id="PTHR22749">
    <property type="entry name" value="RIBOFLAVIN KINASE/FMN ADENYLYLTRANSFERASE"/>
    <property type="match status" value="1"/>
</dbReference>
<comment type="function">
    <text evidence="1">Catalyzes the phosphorylation of riboflavin to FMN followed by the adenylation of FMN to FAD.</text>
</comment>
<protein>
    <recommendedName>
        <fullName evidence="15">Riboflavin biosynthesis protein</fullName>
    </recommendedName>
    <domain>
        <recommendedName>
            <fullName evidence="15">Riboflavin kinase</fullName>
            <ecNumber evidence="15">2.7.1.26</ecNumber>
        </recommendedName>
        <alternativeName>
            <fullName evidence="15">Flavokinase</fullName>
        </alternativeName>
    </domain>
    <domain>
        <recommendedName>
            <fullName evidence="15">FMN adenylyltransferase</fullName>
            <ecNumber evidence="15">2.7.7.2</ecNumber>
        </recommendedName>
        <alternativeName>
            <fullName evidence="15">FAD pyrophosphorylase</fullName>
        </alternativeName>
        <alternativeName>
            <fullName evidence="15">FAD synthase</fullName>
        </alternativeName>
    </domain>
</protein>
<dbReference type="AlphaFoldDB" id="A0A4Y7RDD9"/>
<evidence type="ECO:0000256" key="1">
    <source>
        <dbReference type="ARBA" id="ARBA00002121"/>
    </source>
</evidence>
<dbReference type="GO" id="GO:0009398">
    <property type="term" value="P:FMN biosynthetic process"/>
    <property type="evidence" value="ECO:0007669"/>
    <property type="project" value="UniProtKB-UniRule"/>
</dbReference>
<evidence type="ECO:0000256" key="4">
    <source>
        <dbReference type="ARBA" id="ARBA00022630"/>
    </source>
</evidence>
<keyword evidence="12" id="KW-0511">Multifunctional enzyme</keyword>
<evidence type="ECO:0000256" key="5">
    <source>
        <dbReference type="ARBA" id="ARBA00022643"/>
    </source>
</evidence>
<dbReference type="NCBIfam" id="TIGR00083">
    <property type="entry name" value="ribF"/>
    <property type="match status" value="1"/>
</dbReference>
<proteinExistence type="inferred from homology"/>
<dbReference type="InterPro" id="IPR015864">
    <property type="entry name" value="FAD_synthase"/>
</dbReference>
<dbReference type="GO" id="GO:0003919">
    <property type="term" value="F:FMN adenylyltransferase activity"/>
    <property type="evidence" value="ECO:0007669"/>
    <property type="project" value="UniProtKB-UniRule"/>
</dbReference>
<dbReference type="GO" id="GO:0005524">
    <property type="term" value="F:ATP binding"/>
    <property type="evidence" value="ECO:0007669"/>
    <property type="project" value="UniProtKB-UniRule"/>
</dbReference>
<evidence type="ECO:0000256" key="13">
    <source>
        <dbReference type="ARBA" id="ARBA00047880"/>
    </source>
</evidence>
<dbReference type="InterPro" id="IPR023465">
    <property type="entry name" value="Riboflavin_kinase_dom_sf"/>
</dbReference>
<dbReference type="NCBIfam" id="NF004160">
    <property type="entry name" value="PRK05627.1-3"/>
    <property type="match status" value="1"/>
</dbReference>
<dbReference type="InterPro" id="IPR023468">
    <property type="entry name" value="Riboflavin_kinase"/>
</dbReference>
<dbReference type="CDD" id="cd02064">
    <property type="entry name" value="FAD_synthetase_N"/>
    <property type="match status" value="1"/>
</dbReference>
<dbReference type="FunFam" id="2.40.30.30:FF:000003">
    <property type="entry name" value="Riboflavin biosynthesis protein"/>
    <property type="match status" value="1"/>
</dbReference>
<dbReference type="InterPro" id="IPR002606">
    <property type="entry name" value="Riboflavin_kinase_bac"/>
</dbReference>
<dbReference type="SMART" id="SM00904">
    <property type="entry name" value="Flavokinase"/>
    <property type="match status" value="1"/>
</dbReference>
<evidence type="ECO:0000256" key="9">
    <source>
        <dbReference type="ARBA" id="ARBA00022777"/>
    </source>
</evidence>
<evidence type="ECO:0000256" key="6">
    <source>
        <dbReference type="ARBA" id="ARBA00022679"/>
    </source>
</evidence>
<dbReference type="Proteomes" id="UP000298324">
    <property type="component" value="Unassembled WGS sequence"/>
</dbReference>
<keyword evidence="18" id="KW-1185">Reference proteome</keyword>
<dbReference type="EC" id="2.7.1.26" evidence="15"/>
<dbReference type="RefSeq" id="WP_190238906.1">
    <property type="nucleotide sequence ID" value="NZ_QFGA01000001.1"/>
</dbReference>